<comment type="caution">
    <text evidence="5">The sequence shown here is derived from an EMBL/GenBank/DDBJ whole genome shotgun (WGS) entry which is preliminary data.</text>
</comment>
<dbReference type="InterPro" id="IPR050173">
    <property type="entry name" value="ABC_transporter_C-like"/>
</dbReference>
<feature type="domain" description="ABC transporter" evidence="4">
    <location>
        <begin position="107"/>
        <end position="151"/>
    </location>
</feature>
<dbReference type="Proteomes" id="UP000237481">
    <property type="component" value="Unassembled WGS sequence"/>
</dbReference>
<keyword evidence="1" id="KW-0547">Nucleotide-binding</keyword>
<evidence type="ECO:0000256" key="1">
    <source>
        <dbReference type="ARBA" id="ARBA00022741"/>
    </source>
</evidence>
<dbReference type="STRING" id="94208.A0A2S4KSY3"/>
<dbReference type="PANTHER" id="PTHR24223:SF269">
    <property type="entry name" value="ABC MULTIDRUG TRANSPORTER (EUROFUNG)-RELATED"/>
    <property type="match status" value="1"/>
</dbReference>
<dbReference type="InterPro" id="IPR003439">
    <property type="entry name" value="ABC_transporter-like_ATP-bd"/>
</dbReference>
<dbReference type="GO" id="GO:0016887">
    <property type="term" value="F:ATP hydrolysis activity"/>
    <property type="evidence" value="ECO:0007669"/>
    <property type="project" value="InterPro"/>
</dbReference>
<dbReference type="GO" id="GO:0016020">
    <property type="term" value="C:membrane"/>
    <property type="evidence" value="ECO:0007669"/>
    <property type="project" value="TreeGrafter"/>
</dbReference>
<name>A0A2S4KSY3_9HYPO</name>
<dbReference type="GO" id="GO:0042626">
    <property type="term" value="F:ATPase-coupled transmembrane transporter activity"/>
    <property type="evidence" value="ECO:0007669"/>
    <property type="project" value="TreeGrafter"/>
</dbReference>
<dbReference type="EMBL" id="PKSG01000712">
    <property type="protein sequence ID" value="POR33276.1"/>
    <property type="molecule type" value="Genomic_DNA"/>
</dbReference>
<evidence type="ECO:0000256" key="2">
    <source>
        <dbReference type="ARBA" id="ARBA00022840"/>
    </source>
</evidence>
<accession>A0A2S4KSY3</accession>
<dbReference type="PANTHER" id="PTHR24223">
    <property type="entry name" value="ATP-BINDING CASSETTE SUB-FAMILY C"/>
    <property type="match status" value="1"/>
</dbReference>
<evidence type="ECO:0000313" key="6">
    <source>
        <dbReference type="Proteomes" id="UP000237481"/>
    </source>
</evidence>
<evidence type="ECO:0000313" key="5">
    <source>
        <dbReference type="EMBL" id="POR33276.1"/>
    </source>
</evidence>
<keyword evidence="2" id="KW-0067">ATP-binding</keyword>
<feature type="compositionally biased region" description="Polar residues" evidence="3">
    <location>
        <begin position="40"/>
        <end position="63"/>
    </location>
</feature>
<protein>
    <recommendedName>
        <fullName evidence="4">ABC transporter domain-containing protein</fullName>
    </recommendedName>
</protein>
<keyword evidence="6" id="KW-1185">Reference proteome</keyword>
<dbReference type="OrthoDB" id="6500128at2759"/>
<reference evidence="5 6" key="1">
    <citation type="submission" date="2018-01" db="EMBL/GenBank/DDBJ databases">
        <title>Harnessing the power of phylogenomics to disentangle the directionality and signatures of interkingdom host jumping in the parasitic fungal genus Tolypocladium.</title>
        <authorList>
            <person name="Quandt C.A."/>
            <person name="Patterson W."/>
            <person name="Spatafora J.W."/>
        </authorList>
    </citation>
    <scope>NUCLEOTIDE SEQUENCE [LARGE SCALE GENOMIC DNA]</scope>
    <source>
        <strain evidence="5 6">NRBC 100945</strain>
    </source>
</reference>
<dbReference type="GO" id="GO:0005524">
    <property type="term" value="F:ATP binding"/>
    <property type="evidence" value="ECO:0007669"/>
    <property type="project" value="UniProtKB-KW"/>
</dbReference>
<dbReference type="Pfam" id="PF00005">
    <property type="entry name" value="ABC_tran"/>
    <property type="match status" value="1"/>
</dbReference>
<evidence type="ECO:0000256" key="3">
    <source>
        <dbReference type="SAM" id="MobiDB-lite"/>
    </source>
</evidence>
<proteinExistence type="predicted"/>
<sequence>MTPTVVANLIGSYPTFVSSVACFGRIQEFLLQGDQRAATDESSTINPGKRSSLSTVSAANTAPPSAPGGAVIEMNSLSAQDPLKKSNACVGFAAASVAVECKAELILRDITLFVERSSYTVIVGPVGCGKSTLLKAILGEVPVTSGHVHVKQFGKSEHHLL</sequence>
<gene>
    <name evidence="5" type="ORF">TPAR_06520</name>
</gene>
<dbReference type="Gene3D" id="3.40.50.300">
    <property type="entry name" value="P-loop containing nucleotide triphosphate hydrolases"/>
    <property type="match status" value="1"/>
</dbReference>
<feature type="region of interest" description="Disordered" evidence="3">
    <location>
        <begin position="40"/>
        <end position="64"/>
    </location>
</feature>
<organism evidence="5 6">
    <name type="scientific">Tolypocladium paradoxum</name>
    <dbReference type="NCBI Taxonomy" id="94208"/>
    <lineage>
        <taxon>Eukaryota</taxon>
        <taxon>Fungi</taxon>
        <taxon>Dikarya</taxon>
        <taxon>Ascomycota</taxon>
        <taxon>Pezizomycotina</taxon>
        <taxon>Sordariomycetes</taxon>
        <taxon>Hypocreomycetidae</taxon>
        <taxon>Hypocreales</taxon>
        <taxon>Ophiocordycipitaceae</taxon>
        <taxon>Tolypocladium</taxon>
    </lineage>
</organism>
<dbReference type="InterPro" id="IPR027417">
    <property type="entry name" value="P-loop_NTPase"/>
</dbReference>
<evidence type="ECO:0000259" key="4">
    <source>
        <dbReference type="Pfam" id="PF00005"/>
    </source>
</evidence>
<dbReference type="AlphaFoldDB" id="A0A2S4KSY3"/>
<dbReference type="SUPFAM" id="SSF52540">
    <property type="entry name" value="P-loop containing nucleoside triphosphate hydrolases"/>
    <property type="match status" value="1"/>
</dbReference>